<dbReference type="EMBL" id="QLMH01000001">
    <property type="protein sequence ID" value="RAK23147.1"/>
    <property type="molecule type" value="Genomic_DNA"/>
</dbReference>
<keyword evidence="10" id="KW-1185">Reference proteome</keyword>
<proteinExistence type="inferred from homology"/>
<organism evidence="9 10">
    <name type="scientific">Paranoxybacillus vitaminiphilus</name>
    <dbReference type="NCBI Taxonomy" id="581036"/>
    <lineage>
        <taxon>Bacteria</taxon>
        <taxon>Bacillati</taxon>
        <taxon>Bacillota</taxon>
        <taxon>Bacilli</taxon>
        <taxon>Bacillales</taxon>
        <taxon>Anoxybacillaceae</taxon>
        <taxon>Paranoxybacillus</taxon>
    </lineage>
</organism>
<comment type="similarity">
    <text evidence="2">Belongs to the CPA3 antiporters (TC 2.A.63) subunit B family.</text>
</comment>
<sequence length="138" mass="14907">MNNVILRTITAVVVPIIALFSIQLFFAGHYYPGGGFIGGLMAAGAIVLLLIVFDIRTVRKMIPINYQWLIGTGLLFAVGTSAGSLLFNVPFLTHAYRYVHLPLLGKTSLHTAVLFDTGVYLVVVGITLVIIETIGESD</sequence>
<evidence type="ECO:0000256" key="2">
    <source>
        <dbReference type="ARBA" id="ARBA00009425"/>
    </source>
</evidence>
<feature type="transmembrane region" description="Helical" evidence="7">
    <location>
        <begin position="68"/>
        <end position="89"/>
    </location>
</feature>
<dbReference type="NCBIfam" id="NF009223">
    <property type="entry name" value="PRK12573.1"/>
    <property type="match status" value="1"/>
</dbReference>
<feature type="transmembrane region" description="Helical" evidence="7">
    <location>
        <begin position="109"/>
        <end position="131"/>
    </location>
</feature>
<evidence type="ECO:0000256" key="4">
    <source>
        <dbReference type="ARBA" id="ARBA00022692"/>
    </source>
</evidence>
<dbReference type="GO" id="GO:0005886">
    <property type="term" value="C:plasma membrane"/>
    <property type="evidence" value="ECO:0007669"/>
    <property type="project" value="UniProtKB-SubCell"/>
</dbReference>
<dbReference type="PANTHER" id="PTHR33932:SF4">
    <property type="entry name" value="NA(+)_H(+) ANTIPORTER SUBUNIT B"/>
    <property type="match status" value="1"/>
</dbReference>
<dbReference type="OrthoDB" id="9798859at2"/>
<feature type="domain" description="Na+/H+ antiporter MnhB subunit-related protein" evidence="8">
    <location>
        <begin position="5"/>
        <end position="128"/>
    </location>
</feature>
<keyword evidence="5 7" id="KW-1133">Transmembrane helix</keyword>
<evidence type="ECO:0000256" key="7">
    <source>
        <dbReference type="SAM" id="Phobius"/>
    </source>
</evidence>
<keyword evidence="3" id="KW-1003">Cell membrane</keyword>
<dbReference type="RefSeq" id="WP_111643514.1">
    <property type="nucleotide sequence ID" value="NZ_QLMH01000001.1"/>
</dbReference>
<dbReference type="InterPro" id="IPR050622">
    <property type="entry name" value="CPA3_antiporter_subunitB"/>
</dbReference>
<dbReference type="Proteomes" id="UP000248555">
    <property type="component" value="Unassembled WGS sequence"/>
</dbReference>
<evidence type="ECO:0000256" key="6">
    <source>
        <dbReference type="ARBA" id="ARBA00023136"/>
    </source>
</evidence>
<gene>
    <name evidence="9" type="ORF">B0I26_101101</name>
</gene>
<evidence type="ECO:0000313" key="10">
    <source>
        <dbReference type="Proteomes" id="UP000248555"/>
    </source>
</evidence>
<evidence type="ECO:0000259" key="8">
    <source>
        <dbReference type="Pfam" id="PF04039"/>
    </source>
</evidence>
<evidence type="ECO:0000256" key="5">
    <source>
        <dbReference type="ARBA" id="ARBA00022989"/>
    </source>
</evidence>
<dbReference type="Pfam" id="PF04039">
    <property type="entry name" value="MnhB"/>
    <property type="match status" value="1"/>
</dbReference>
<dbReference type="PANTHER" id="PTHR33932">
    <property type="entry name" value="NA(+)/H(+) ANTIPORTER SUBUNIT B"/>
    <property type="match status" value="1"/>
</dbReference>
<comment type="caution">
    <text evidence="9">The sequence shown here is derived from an EMBL/GenBank/DDBJ whole genome shotgun (WGS) entry which is preliminary data.</text>
</comment>
<evidence type="ECO:0000313" key="9">
    <source>
        <dbReference type="EMBL" id="RAK23147.1"/>
    </source>
</evidence>
<protein>
    <submittedName>
        <fullName evidence="9">Multisubunit sodium/proton antiporter MrpB subunit</fullName>
    </submittedName>
</protein>
<dbReference type="InterPro" id="IPR007182">
    <property type="entry name" value="MnhB"/>
</dbReference>
<reference evidence="9 10" key="1">
    <citation type="submission" date="2018-06" db="EMBL/GenBank/DDBJ databases">
        <title>Genomic Encyclopedia of Type Strains, Phase III (KMG-III): the genomes of soil and plant-associated and newly described type strains.</title>
        <authorList>
            <person name="Whitman W."/>
        </authorList>
    </citation>
    <scope>NUCLEOTIDE SEQUENCE [LARGE SCALE GENOMIC DNA]</scope>
    <source>
        <strain evidence="9 10">CGMCC 1.8979</strain>
    </source>
</reference>
<keyword evidence="6 7" id="KW-0472">Membrane</keyword>
<accession>A0A327YSU3</accession>
<comment type="subcellular location">
    <subcellularLocation>
        <location evidence="1">Cell membrane</location>
        <topology evidence="1">Multi-pass membrane protein</topology>
    </subcellularLocation>
</comment>
<name>A0A327YSU3_9BACL</name>
<dbReference type="AlphaFoldDB" id="A0A327YSU3"/>
<keyword evidence="4 7" id="KW-0812">Transmembrane</keyword>
<feature type="transmembrane region" description="Helical" evidence="7">
    <location>
        <begin position="37"/>
        <end position="56"/>
    </location>
</feature>
<feature type="transmembrane region" description="Helical" evidence="7">
    <location>
        <begin position="12"/>
        <end position="31"/>
    </location>
</feature>
<evidence type="ECO:0000256" key="3">
    <source>
        <dbReference type="ARBA" id="ARBA00022475"/>
    </source>
</evidence>
<evidence type="ECO:0000256" key="1">
    <source>
        <dbReference type="ARBA" id="ARBA00004651"/>
    </source>
</evidence>